<dbReference type="GO" id="GO:0005783">
    <property type="term" value="C:endoplasmic reticulum"/>
    <property type="evidence" value="ECO:0007669"/>
    <property type="project" value="TreeGrafter"/>
</dbReference>
<dbReference type="InterPro" id="IPR056585">
    <property type="entry name" value="Leprecan_dom"/>
</dbReference>
<feature type="transmembrane region" description="Helical" evidence="5">
    <location>
        <begin position="31"/>
        <end position="51"/>
    </location>
</feature>
<dbReference type="PANTHER" id="PTHR13986">
    <property type="entry name" value="PROTEIN LYSINE HYDROXYLATION COMPLEX COMPONENT"/>
    <property type="match status" value="1"/>
</dbReference>
<evidence type="ECO:0000259" key="6">
    <source>
        <dbReference type="Pfam" id="PF23557"/>
    </source>
</evidence>
<dbReference type="InterPro" id="IPR052284">
    <property type="entry name" value="Collagen_mod_leprecan"/>
</dbReference>
<organism evidence="7 8">
    <name type="scientific">Branchiostoma lanceolatum</name>
    <name type="common">Common lancelet</name>
    <name type="synonym">Amphioxus lanceolatum</name>
    <dbReference type="NCBI Taxonomy" id="7740"/>
    <lineage>
        <taxon>Eukaryota</taxon>
        <taxon>Metazoa</taxon>
        <taxon>Chordata</taxon>
        <taxon>Cephalochordata</taxon>
        <taxon>Leptocardii</taxon>
        <taxon>Amphioxiformes</taxon>
        <taxon>Branchiostomatidae</taxon>
        <taxon>Branchiostoma</taxon>
    </lineage>
</organism>
<dbReference type="EMBL" id="OV696695">
    <property type="protein sequence ID" value="CAH1238524.1"/>
    <property type="molecule type" value="Genomic_DNA"/>
</dbReference>
<evidence type="ECO:0000313" key="7">
    <source>
        <dbReference type="EMBL" id="CAH1238524.1"/>
    </source>
</evidence>
<accession>A0A8J9VFR1</accession>
<evidence type="ECO:0000256" key="2">
    <source>
        <dbReference type="ARBA" id="ARBA00022729"/>
    </source>
</evidence>
<gene>
    <name evidence="7" type="primary">P3H1</name>
    <name evidence="7" type="ORF">BLAG_LOCUS3099</name>
</gene>
<dbReference type="InterPro" id="IPR011990">
    <property type="entry name" value="TPR-like_helical_dom_sf"/>
</dbReference>
<feature type="region of interest" description="Disordered" evidence="4">
    <location>
        <begin position="403"/>
        <end position="437"/>
    </location>
</feature>
<dbReference type="Proteomes" id="UP000838412">
    <property type="component" value="Chromosome 10"/>
</dbReference>
<feature type="compositionally biased region" description="Acidic residues" evidence="4">
    <location>
        <begin position="494"/>
        <end position="504"/>
    </location>
</feature>
<feature type="domain" description="Leprecan-like alpha-helical" evidence="6">
    <location>
        <begin position="63"/>
        <end position="368"/>
    </location>
</feature>
<dbReference type="GO" id="GO:0005518">
    <property type="term" value="F:collagen binding"/>
    <property type="evidence" value="ECO:0007669"/>
    <property type="project" value="TreeGrafter"/>
</dbReference>
<evidence type="ECO:0000256" key="1">
    <source>
        <dbReference type="ARBA" id="ARBA00006487"/>
    </source>
</evidence>
<keyword evidence="5" id="KW-0812">Transmembrane</keyword>
<evidence type="ECO:0000256" key="3">
    <source>
        <dbReference type="ARBA" id="ARBA00023180"/>
    </source>
</evidence>
<dbReference type="GO" id="GO:0030199">
    <property type="term" value="P:collagen fibril organization"/>
    <property type="evidence" value="ECO:0007669"/>
    <property type="project" value="TreeGrafter"/>
</dbReference>
<sequence length="528" mass="60598">MIKYKAKKRGAELGGRVLHCGILVVQKTCHIMAVLHIFGTTFVLYLAVILVDPSIGDDPSIVPYDQLYEAGKTHYTREQWLDTILHMERAIKNYKLRNSEMVGCRMKCTNHSKIVKDVHALDHRYSHHTELNFFAQVVKKAECLKHCLDDRLGDIWQLPVHEDIEKEFEERVPYDYLQLAYWRTNQLAKAVSAAHTFIVANPDHPVMRDNMEFYKDFEGVTKDMFQDMERPEHEQMFYNGVAAYNDEDYKECKRTMEKAIKLYLKADMECRVQCEGPYIHEYFPEFFQSITNHYSSVLKCKTHCPEKVAGPNQKTQYKNYLPMHYHYLQFCLFQLGEVVDAAQAAASFLLFIPDHGDMLQNIQFYQRQADTTTENLQPRKEAVEYLEMVTLEQKLLDLAETTFDPEDEMSLGDDEAKDEEKQPITEDMPNPTPDAAKLIRKGDLGNLPYDRAALPGTIPDAVPGTIPTTDTVIQGDKDPALQGTDMGSQAESAEPTDAEPAFEEDSIRRPATEEESPEVSIILDKTEL</sequence>
<evidence type="ECO:0000256" key="4">
    <source>
        <dbReference type="SAM" id="MobiDB-lite"/>
    </source>
</evidence>
<dbReference type="Pfam" id="PF23557">
    <property type="entry name" value="TPR_leprecan"/>
    <property type="match status" value="1"/>
</dbReference>
<protein>
    <submittedName>
        <fullName evidence="7">P3H1 protein</fullName>
    </submittedName>
</protein>
<keyword evidence="3" id="KW-0325">Glycoprotein</keyword>
<proteinExistence type="inferred from homology"/>
<evidence type="ECO:0000256" key="5">
    <source>
        <dbReference type="SAM" id="Phobius"/>
    </source>
</evidence>
<dbReference type="Gene3D" id="1.25.40.10">
    <property type="entry name" value="Tetratricopeptide repeat domain"/>
    <property type="match status" value="2"/>
</dbReference>
<keyword evidence="5" id="KW-0472">Membrane</keyword>
<feature type="region of interest" description="Disordered" evidence="4">
    <location>
        <begin position="455"/>
        <end position="528"/>
    </location>
</feature>
<keyword evidence="8" id="KW-1185">Reference proteome</keyword>
<keyword evidence="5" id="KW-1133">Transmembrane helix</keyword>
<name>A0A8J9VFR1_BRALA</name>
<keyword evidence="2" id="KW-0732">Signal</keyword>
<dbReference type="PANTHER" id="PTHR13986:SF8">
    <property type="entry name" value="PROLYL 3-HYDROXYLASE 1-LIKE PROTEIN"/>
    <property type="match status" value="1"/>
</dbReference>
<dbReference type="AlphaFoldDB" id="A0A8J9VFR1"/>
<evidence type="ECO:0000313" key="8">
    <source>
        <dbReference type="Proteomes" id="UP000838412"/>
    </source>
</evidence>
<comment type="similarity">
    <text evidence="1">Belongs to the leprecan family.</text>
</comment>
<feature type="compositionally biased region" description="Acidic residues" evidence="4">
    <location>
        <begin position="403"/>
        <end position="417"/>
    </location>
</feature>
<reference evidence="7" key="1">
    <citation type="submission" date="2022-01" db="EMBL/GenBank/DDBJ databases">
        <authorList>
            <person name="Braso-Vives M."/>
        </authorList>
    </citation>
    <scope>NUCLEOTIDE SEQUENCE</scope>
</reference>
<dbReference type="OrthoDB" id="8517835at2759"/>